<comment type="caution">
    <text evidence="2">The sequence shown here is derived from an EMBL/GenBank/DDBJ whole genome shotgun (WGS) entry which is preliminary data.</text>
</comment>
<protein>
    <submittedName>
        <fullName evidence="2">DUF4104 domain containing protein</fullName>
    </submittedName>
</protein>
<evidence type="ECO:0000313" key="3">
    <source>
        <dbReference type="Proteomes" id="UP000290433"/>
    </source>
</evidence>
<proteinExistence type="predicted"/>
<name>A0A444W591_9FLAO</name>
<gene>
    <name evidence="2" type="ORF">NU08_0482</name>
</gene>
<evidence type="ECO:0000259" key="1">
    <source>
        <dbReference type="Pfam" id="PF13372"/>
    </source>
</evidence>
<dbReference type="InterPro" id="IPR025388">
    <property type="entry name" value="Alginate_export_dom"/>
</dbReference>
<dbReference type="EMBL" id="JUIV01000001">
    <property type="protein sequence ID" value="RYJ41045.1"/>
    <property type="molecule type" value="Genomic_DNA"/>
</dbReference>
<sequence>MAFSYKFMPEKISPMKQIRIIFLLLLGSTVALQAQELDVNLQIRPRFEYRNGYKTLLPEGQKGTSQISQRSRLNINFKQDDLIVKLTFQNTRTWGDVPTATVADKNGVAVFEAWAQYNFTEKWSARMGRQVLSYDNQRILGEMDWAQQAQSHDALTITYQTEKQKLDFGGAYNSTAENTFQTPYTVANYKAMQYAWYHNQFSTDLGLSFLLLNTGYEYANADAKLLVDYKQTFGPYLTYKTSKIDSNFWLYGQTGKSTDLQVSAWNAAANFNYSVTDSFKAGLGYEFLSGKATNDGSTVIKSFNPIFGTNHGFNGYMDYFYVGNHLNNVGLQDAFIKLNYNINKWQFALMPHVFLAAADVVTPANEKLDSYLGTEIDASFGYNFKKDITVTGGYSQMFGSKTMEFIKNGDANHTNNWAWLMISVNPRIFSWKK</sequence>
<evidence type="ECO:0000313" key="2">
    <source>
        <dbReference type="EMBL" id="RYJ41045.1"/>
    </source>
</evidence>
<reference evidence="2 3" key="1">
    <citation type="submission" date="2014-12" db="EMBL/GenBank/DDBJ databases">
        <title>Genome sequence of Flavobacterium anhuiense RCM74.</title>
        <authorList>
            <person name="Kim J.F."/>
            <person name="Song J.Y."/>
            <person name="Kwak M.-J."/>
            <person name="Lee S.-W."/>
        </authorList>
    </citation>
    <scope>NUCLEOTIDE SEQUENCE [LARGE SCALE GENOMIC DNA]</scope>
    <source>
        <strain evidence="2 3">RCM74</strain>
    </source>
</reference>
<dbReference type="Pfam" id="PF13372">
    <property type="entry name" value="Alginate_exp"/>
    <property type="match status" value="1"/>
</dbReference>
<dbReference type="AlphaFoldDB" id="A0A444W591"/>
<feature type="domain" description="Alginate export" evidence="1">
    <location>
        <begin position="37"/>
        <end position="322"/>
    </location>
</feature>
<organism evidence="2 3">
    <name type="scientific">Flavobacterium anhuiense</name>
    <dbReference type="NCBI Taxonomy" id="459526"/>
    <lineage>
        <taxon>Bacteria</taxon>
        <taxon>Pseudomonadati</taxon>
        <taxon>Bacteroidota</taxon>
        <taxon>Flavobacteriia</taxon>
        <taxon>Flavobacteriales</taxon>
        <taxon>Flavobacteriaceae</taxon>
        <taxon>Flavobacterium</taxon>
    </lineage>
</organism>
<dbReference type="Proteomes" id="UP000290433">
    <property type="component" value="Unassembled WGS sequence"/>
</dbReference>
<accession>A0A444W591</accession>